<keyword evidence="2" id="KW-0408">Iron</keyword>
<organism evidence="6 7">
    <name type="scientific">Hymenobacter persicinus</name>
    <dbReference type="NCBI Taxonomy" id="2025506"/>
    <lineage>
        <taxon>Bacteria</taxon>
        <taxon>Pseudomonadati</taxon>
        <taxon>Bacteroidota</taxon>
        <taxon>Cytophagia</taxon>
        <taxon>Cytophagales</taxon>
        <taxon>Hymenobacteraceae</taxon>
        <taxon>Hymenobacter</taxon>
    </lineage>
</organism>
<dbReference type="Pfam" id="PF02678">
    <property type="entry name" value="Pirin"/>
    <property type="match status" value="1"/>
</dbReference>
<evidence type="ECO:0000259" key="4">
    <source>
        <dbReference type="Pfam" id="PF02678"/>
    </source>
</evidence>
<dbReference type="PANTHER" id="PTHR43594:SF1">
    <property type="entry name" value="QUERCETIN 2,3-DIOXYGENASE PA2418-RELATED"/>
    <property type="match status" value="1"/>
</dbReference>
<comment type="cofactor">
    <cofactor evidence="2">
        <name>Fe cation</name>
        <dbReference type="ChEBI" id="CHEBI:24875"/>
    </cofactor>
    <text evidence="2">Binds 1 Fe cation per subunit.</text>
</comment>
<dbReference type="Pfam" id="PF05726">
    <property type="entry name" value="Pirin_C"/>
    <property type="match status" value="1"/>
</dbReference>
<dbReference type="AlphaFoldDB" id="A0A4Q5LCS6"/>
<dbReference type="InterPro" id="IPR008778">
    <property type="entry name" value="Pirin_C_dom"/>
</dbReference>
<sequence>MRTVKQQHQAVSAPIADLVTYRALPTPAVEHLDPFLFLNHHGPQRYAPHNRGLPFGPHPHRGFETVTFILAGDIMHQDSGGHQSIIGAGGIQWMTAGSGLIHSEVSSPEFKQTGGDLEILQLWVNLPAKDKMVAPRYIGLQQDEIPVVSQDEGRVLIHAVSGQWAGTAGAVQPLTAMNLATIDFKAGGQVRLPIPAAHTVFFYTIRGTLRVNGQQTEARKLTEFNYDGDELLIEALTDAVLLLGHAAPFREPILAYGPFVMNTEDEIRQAYQDYQAGKFGTWHG</sequence>
<evidence type="ECO:0000313" key="6">
    <source>
        <dbReference type="EMBL" id="RYU81027.1"/>
    </source>
</evidence>
<dbReference type="RefSeq" id="WP_129920471.1">
    <property type="nucleotide sequence ID" value="NZ_SEWE01000011.1"/>
</dbReference>
<dbReference type="InterPro" id="IPR014710">
    <property type="entry name" value="RmlC-like_jellyroll"/>
</dbReference>
<dbReference type="OrthoDB" id="321327at2"/>
<feature type="domain" description="Pirin C-terminal" evidence="5">
    <location>
        <begin position="181"/>
        <end position="280"/>
    </location>
</feature>
<dbReference type="InterPro" id="IPR011051">
    <property type="entry name" value="RmlC_Cupin_sf"/>
</dbReference>
<reference evidence="6 7" key="1">
    <citation type="submission" date="2019-02" db="EMBL/GenBank/DDBJ databases">
        <title>Bacterial novel species isolated from soil.</title>
        <authorList>
            <person name="Jung H.-Y."/>
        </authorList>
    </citation>
    <scope>NUCLEOTIDE SEQUENCE [LARGE SCALE GENOMIC DNA]</scope>
    <source>
        <strain evidence="6 7">1-3-3-3</strain>
    </source>
</reference>
<keyword evidence="7" id="KW-1185">Reference proteome</keyword>
<name>A0A4Q5LCS6_9BACT</name>
<feature type="binding site" evidence="2">
    <location>
        <position position="104"/>
    </location>
    <ligand>
        <name>Fe cation</name>
        <dbReference type="ChEBI" id="CHEBI:24875"/>
    </ligand>
</feature>
<dbReference type="CDD" id="cd02909">
    <property type="entry name" value="cupin_pirin_N"/>
    <property type="match status" value="1"/>
</dbReference>
<accession>A0A4Q5LCS6</accession>
<comment type="similarity">
    <text evidence="1 3">Belongs to the pirin family.</text>
</comment>
<evidence type="ECO:0000256" key="2">
    <source>
        <dbReference type="PIRSR" id="PIRSR006232-1"/>
    </source>
</evidence>
<comment type="caution">
    <text evidence="6">The sequence shown here is derived from an EMBL/GenBank/DDBJ whole genome shotgun (WGS) entry which is preliminary data.</text>
</comment>
<dbReference type="EMBL" id="SEWE01000011">
    <property type="protein sequence ID" value="RYU81027.1"/>
    <property type="molecule type" value="Genomic_DNA"/>
</dbReference>
<evidence type="ECO:0000256" key="3">
    <source>
        <dbReference type="RuleBase" id="RU003457"/>
    </source>
</evidence>
<feature type="binding site" evidence="2">
    <location>
        <position position="58"/>
    </location>
    <ligand>
        <name>Fe cation</name>
        <dbReference type="ChEBI" id="CHEBI:24875"/>
    </ligand>
</feature>
<feature type="binding site" evidence="2">
    <location>
        <position position="60"/>
    </location>
    <ligand>
        <name>Fe cation</name>
        <dbReference type="ChEBI" id="CHEBI:24875"/>
    </ligand>
</feature>
<protein>
    <submittedName>
        <fullName evidence="6">Pirin family protein</fullName>
    </submittedName>
</protein>
<dbReference type="GO" id="GO:0046872">
    <property type="term" value="F:metal ion binding"/>
    <property type="evidence" value="ECO:0007669"/>
    <property type="project" value="UniProtKB-KW"/>
</dbReference>
<dbReference type="CDD" id="cd02247">
    <property type="entry name" value="cupin_pirin_C"/>
    <property type="match status" value="1"/>
</dbReference>
<evidence type="ECO:0000259" key="5">
    <source>
        <dbReference type="Pfam" id="PF05726"/>
    </source>
</evidence>
<dbReference type="PANTHER" id="PTHR43594">
    <property type="entry name" value="QUERCETIN 2,3-DIOXYGENASE"/>
    <property type="match status" value="1"/>
</dbReference>
<feature type="binding site" evidence="2">
    <location>
        <position position="102"/>
    </location>
    <ligand>
        <name>Fe cation</name>
        <dbReference type="ChEBI" id="CHEBI:24875"/>
    </ligand>
</feature>
<dbReference type="Gene3D" id="2.60.120.10">
    <property type="entry name" value="Jelly Rolls"/>
    <property type="match status" value="2"/>
</dbReference>
<dbReference type="InterPro" id="IPR053186">
    <property type="entry name" value="QDO-related"/>
</dbReference>
<proteinExistence type="inferred from homology"/>
<dbReference type="InterPro" id="IPR003829">
    <property type="entry name" value="Pirin_N_dom"/>
</dbReference>
<dbReference type="PIRSF" id="PIRSF006232">
    <property type="entry name" value="Pirin"/>
    <property type="match status" value="1"/>
</dbReference>
<dbReference type="Proteomes" id="UP000294155">
    <property type="component" value="Unassembled WGS sequence"/>
</dbReference>
<evidence type="ECO:0000256" key="1">
    <source>
        <dbReference type="ARBA" id="ARBA00008416"/>
    </source>
</evidence>
<dbReference type="InterPro" id="IPR012093">
    <property type="entry name" value="Pirin"/>
</dbReference>
<evidence type="ECO:0000313" key="7">
    <source>
        <dbReference type="Proteomes" id="UP000294155"/>
    </source>
</evidence>
<keyword evidence="2" id="KW-0479">Metal-binding</keyword>
<gene>
    <name evidence="6" type="ORF">EWM57_07240</name>
</gene>
<feature type="domain" description="Pirin N-terminal" evidence="4">
    <location>
        <begin position="21"/>
        <end position="124"/>
    </location>
</feature>
<dbReference type="SUPFAM" id="SSF51182">
    <property type="entry name" value="RmlC-like cupins"/>
    <property type="match status" value="1"/>
</dbReference>